<dbReference type="Pfam" id="PF04464">
    <property type="entry name" value="Glyphos_transf"/>
    <property type="match status" value="1"/>
</dbReference>
<dbReference type="GO" id="GO:0019350">
    <property type="term" value="P:teichoic acid biosynthetic process"/>
    <property type="evidence" value="ECO:0007669"/>
    <property type="project" value="UniProtKB-KW"/>
</dbReference>
<reference evidence="8 9" key="1">
    <citation type="submission" date="2020-08" db="EMBL/GenBank/DDBJ databases">
        <title>Sequencing the genomes of 1000 actinobacteria strains.</title>
        <authorList>
            <person name="Klenk H.-P."/>
        </authorList>
    </citation>
    <scope>NUCLEOTIDE SEQUENCE [LARGE SCALE GENOMIC DNA]</scope>
    <source>
        <strain evidence="8 9">DSM 24823</strain>
    </source>
</reference>
<keyword evidence="3" id="KW-1003">Cell membrane</keyword>
<proteinExistence type="inferred from homology"/>
<keyword evidence="5" id="KW-0777">Teichoic acid biosynthesis</keyword>
<name>A0A7W9CDQ9_9MICO</name>
<dbReference type="InterPro" id="IPR051612">
    <property type="entry name" value="Teichoic_Acid_Biosynth"/>
</dbReference>
<protein>
    <submittedName>
        <fullName evidence="8">CDP-glycerol glycerophosphotransferase</fullName>
        <ecNumber evidence="8">2.7.8.12</ecNumber>
    </submittedName>
</protein>
<dbReference type="Proteomes" id="UP000517712">
    <property type="component" value="Unassembled WGS sequence"/>
</dbReference>
<evidence type="ECO:0000256" key="6">
    <source>
        <dbReference type="ARBA" id="ARBA00023136"/>
    </source>
</evidence>
<keyword evidence="9" id="KW-1185">Reference proteome</keyword>
<comment type="similarity">
    <text evidence="2">Belongs to the CDP-glycerol glycerophosphotransferase family.</text>
</comment>
<dbReference type="EC" id="2.7.8.12" evidence="8"/>
<evidence type="ECO:0000313" key="9">
    <source>
        <dbReference type="Proteomes" id="UP000517712"/>
    </source>
</evidence>
<dbReference type="InterPro" id="IPR029044">
    <property type="entry name" value="Nucleotide-diphossugar_trans"/>
</dbReference>
<dbReference type="CDD" id="cd00761">
    <property type="entry name" value="Glyco_tranf_GTA_type"/>
    <property type="match status" value="1"/>
</dbReference>
<dbReference type="GO" id="GO:0047355">
    <property type="term" value="F:CDP-glycerol glycerophosphotransferase activity"/>
    <property type="evidence" value="ECO:0007669"/>
    <property type="project" value="UniProtKB-EC"/>
</dbReference>
<dbReference type="RefSeq" id="WP_184283715.1">
    <property type="nucleotide sequence ID" value="NZ_BAAAPG010000001.1"/>
</dbReference>
<feature type="domain" description="Glycosyltransferase 2-like" evidence="7">
    <location>
        <begin position="26"/>
        <end position="152"/>
    </location>
</feature>
<dbReference type="InterPro" id="IPR001173">
    <property type="entry name" value="Glyco_trans_2-like"/>
</dbReference>
<dbReference type="PANTHER" id="PTHR37316:SF3">
    <property type="entry name" value="TEICHOIC ACID GLYCEROL-PHOSPHATE TRANSFERASE"/>
    <property type="match status" value="1"/>
</dbReference>
<dbReference type="InterPro" id="IPR043148">
    <property type="entry name" value="TagF_C"/>
</dbReference>
<dbReference type="GO" id="GO:0005886">
    <property type="term" value="C:plasma membrane"/>
    <property type="evidence" value="ECO:0007669"/>
    <property type="project" value="UniProtKB-SubCell"/>
</dbReference>
<evidence type="ECO:0000256" key="5">
    <source>
        <dbReference type="ARBA" id="ARBA00022944"/>
    </source>
</evidence>
<dbReference type="SUPFAM" id="SSF53448">
    <property type="entry name" value="Nucleotide-diphospho-sugar transferases"/>
    <property type="match status" value="1"/>
</dbReference>
<dbReference type="Gene3D" id="3.40.50.12580">
    <property type="match status" value="1"/>
</dbReference>
<gene>
    <name evidence="8" type="ORF">HD600_002227</name>
</gene>
<evidence type="ECO:0000256" key="1">
    <source>
        <dbReference type="ARBA" id="ARBA00004202"/>
    </source>
</evidence>
<dbReference type="AlphaFoldDB" id="A0A7W9CDQ9"/>
<dbReference type="SUPFAM" id="SSF53756">
    <property type="entry name" value="UDP-Glycosyltransferase/glycogen phosphorylase"/>
    <property type="match status" value="1"/>
</dbReference>
<evidence type="ECO:0000313" key="8">
    <source>
        <dbReference type="EMBL" id="MBB5743730.1"/>
    </source>
</evidence>
<accession>A0A7W9CDQ9</accession>
<sequence length="1170" mass="131763">MQKRIVGITGRLRLKSSKNTIPGMLSIVVPMYGVERYIGDCLQSLLIQDYANIQVIVVDDGSPDRSYEVAREYAKRDPRIHIVRQANGGLSSARNTGARHARGEYLAFLDSDDFVDRHTYREAIEALRASGSDFSVSPYRREKNGSFSPAAAWIRDAHRTTRLGLTLREFPDIMVNAVAWSKVYKRSFWEENDFVFPVGLLYEDQAVSMAAYAAARSFDVLSRVSINWRIRGDQSSITQQITSPRNIADHAVAVQHSLAALLESGHPDARRVRVQQILNNNLREFLPNIRQMDETAWSQFRMLLKTLADVAEPETWDLVEVRIKVLVELCLRDRRDEALQFLSEGGWERDHFAGTVQGHELIADLPLSTDVRESFPDWTLRYGPQETALTAVVRDVDVSERAVSIDALVYINHLRMDSEDTTLTCHIIAPSGERVEPELRRHKSAKYAYGHTRRYADMSGCAVTLSLPREMLTSLGSYSVEFEMSCGELVRQGELIVDGLTKYGRAFTGGRNVSVAVESDGKSAKIVARRADVELVDCRADGDAATLRLQSAAPVTHVFLVRRDDRFALKRSRTRLTDLGNGSFEAEVRLPRLRGVAGGGAHEYLLKAEDQRGDAYDVALYEPLKSSNPARAYITPYLHRSNEQGGGAMIVDLADAALITGVKIEDDSLQLEYRDEQTSARLASVTARVGSSSVTSQIDKDGVTTRVVLPLQQDLWGLGPSAVPSGRYHLQGMSDRGGNLSFYVSGDVASSLPLELDHPLLRAVIGRSKRGHLHLDIQPPLRDDERGGGDRWRLRDWAMTLRPRGHRSVLFRNLYGEAANDSALAVHRELQRRGSDLELIWAVKDLSIHVPQGARPVIEESREYYEAFGTADYVMLNVHQPYWYEKPAGQVLIETFHGYPFKLNGRRWWRHLGFTPERQESFFRRAEEWDFLVSPARYATPILEEFYREDAAPSTTVLEIGYPRNDALLDENAAAVRSDTRRRLGIPPNKKAILYAPTFRDYLSADDMTAKLVDLFDPEDLIRRLGPDYVLLMRGHPFNARSGTKRSEAFINVTDYPDINHLILASDVGVLDYSSLRFDYALTGKPVFYFVPDLERYFEGRTGFVSYSDTSPGPHIRRVEDLVDGIRQAGEVAAEFDRARERFVSTFMELEDGHAARRLVDAVFAPRGDA</sequence>
<evidence type="ECO:0000256" key="3">
    <source>
        <dbReference type="ARBA" id="ARBA00022475"/>
    </source>
</evidence>
<keyword evidence="6" id="KW-0472">Membrane</keyword>
<evidence type="ECO:0000256" key="2">
    <source>
        <dbReference type="ARBA" id="ARBA00010488"/>
    </source>
</evidence>
<comment type="caution">
    <text evidence="8">The sequence shown here is derived from an EMBL/GenBank/DDBJ whole genome shotgun (WGS) entry which is preliminary data.</text>
</comment>
<dbReference type="InterPro" id="IPR007554">
    <property type="entry name" value="Glycerophosphate_synth"/>
</dbReference>
<comment type="subcellular location">
    <subcellularLocation>
        <location evidence="1">Cell membrane</location>
        <topology evidence="1">Peripheral membrane protein</topology>
    </subcellularLocation>
</comment>
<evidence type="ECO:0000259" key="7">
    <source>
        <dbReference type="Pfam" id="PF00535"/>
    </source>
</evidence>
<dbReference type="Gene3D" id="3.40.50.11820">
    <property type="match status" value="1"/>
</dbReference>
<dbReference type="Gene3D" id="3.90.550.10">
    <property type="entry name" value="Spore Coat Polysaccharide Biosynthesis Protein SpsA, Chain A"/>
    <property type="match status" value="1"/>
</dbReference>
<keyword evidence="4 8" id="KW-0808">Transferase</keyword>
<dbReference type="PANTHER" id="PTHR37316">
    <property type="entry name" value="TEICHOIC ACID GLYCEROL-PHOSPHATE PRIMASE"/>
    <property type="match status" value="1"/>
</dbReference>
<organism evidence="8 9">
    <name type="scientific">Microbacterium ginsengiterrae</name>
    <dbReference type="NCBI Taxonomy" id="546115"/>
    <lineage>
        <taxon>Bacteria</taxon>
        <taxon>Bacillati</taxon>
        <taxon>Actinomycetota</taxon>
        <taxon>Actinomycetes</taxon>
        <taxon>Micrococcales</taxon>
        <taxon>Microbacteriaceae</taxon>
        <taxon>Microbacterium</taxon>
    </lineage>
</organism>
<dbReference type="InterPro" id="IPR043149">
    <property type="entry name" value="TagF_N"/>
</dbReference>
<evidence type="ECO:0000256" key="4">
    <source>
        <dbReference type="ARBA" id="ARBA00022679"/>
    </source>
</evidence>
<dbReference type="Pfam" id="PF00535">
    <property type="entry name" value="Glycos_transf_2"/>
    <property type="match status" value="1"/>
</dbReference>
<dbReference type="EMBL" id="JACHMU010000001">
    <property type="protein sequence ID" value="MBB5743730.1"/>
    <property type="molecule type" value="Genomic_DNA"/>
</dbReference>